<dbReference type="Proteomes" id="UP000422822">
    <property type="component" value="Chromosome"/>
</dbReference>
<dbReference type="AlphaFoldDB" id="A0AAE6QAU9"/>
<gene>
    <name evidence="1" type="ORF">EDL80_02455</name>
</gene>
<keyword evidence="2" id="KW-1185">Reference proteome</keyword>
<protein>
    <submittedName>
        <fullName evidence="1">Uncharacterized protein</fullName>
    </submittedName>
</protein>
<proteinExistence type="predicted"/>
<organism evidence="1 2">
    <name type="scientific">Ehrlichia ruminantium</name>
    <name type="common">heartwater rickettsia</name>
    <name type="synonym">Cowdria ruminantium</name>
    <dbReference type="NCBI Taxonomy" id="779"/>
    <lineage>
        <taxon>Bacteria</taxon>
        <taxon>Pseudomonadati</taxon>
        <taxon>Pseudomonadota</taxon>
        <taxon>Alphaproteobacteria</taxon>
        <taxon>Rickettsiales</taxon>
        <taxon>Anaplasmataceae</taxon>
        <taxon>Ehrlichia</taxon>
    </lineage>
</organism>
<dbReference type="EMBL" id="CP033455">
    <property type="protein sequence ID" value="QGR03428.1"/>
    <property type="molecule type" value="Genomic_DNA"/>
</dbReference>
<name>A0AAE6QAU9_EHRRU</name>
<sequence>MQLVLLSLTDTNTGEVKPCLSNAFSYRYDGGNFVPIAGTLTKCDFSNSYSFDNPSLEKSIFNRCSIAKSRLVKETLVVLRGLSNNGKEVYVCFVENNFSDFSEDSTEDKMLVLKNYVCGGEINGREFDNILSECIKNTLFTRAWRRTPPKGKVTFQTLDVENQVKGIIKVNVTKIRTETEYPYGKCMVAIWANPYGEERLCLCNALLFERDPDDNAFVTEDGRIMNILRPYPSCMLDRTIFFTSFSDFYYVRSAIYKEDLVILIGKGPGDEEFFLAALLEQGILKEFAKHSPNDPGVLPVLPLKNSIFDKTGDKNIIQTVCAVISHFSFTPVKMEAVPRYVLFTCYDSDNNRVRKIYRSIPQELIGHTSASPVASTHAQARDT</sequence>
<evidence type="ECO:0000313" key="1">
    <source>
        <dbReference type="EMBL" id="QGR03428.1"/>
    </source>
</evidence>
<accession>A0AAE6QAU9</accession>
<evidence type="ECO:0000313" key="2">
    <source>
        <dbReference type="Proteomes" id="UP000422822"/>
    </source>
</evidence>
<dbReference type="RefSeq" id="WP_158406607.1">
    <property type="nucleotide sequence ID" value="NZ_CP033455.1"/>
</dbReference>
<reference evidence="1 2" key="1">
    <citation type="submission" date="2018-10" db="EMBL/GenBank/DDBJ databases">
        <title>Propagation and draft genome sequences of three atypical Erhlichia ruminantium isolates.</title>
        <authorList>
            <person name="Liebenberg J."/>
            <person name="Steyn H."/>
            <person name="Josemans A."/>
            <person name="Zweygarth E."/>
        </authorList>
    </citation>
    <scope>NUCLEOTIDE SEQUENCE [LARGE SCALE GENOMIC DNA]</scope>
    <source>
        <strain evidence="1 2">Omatjenne</strain>
    </source>
</reference>